<evidence type="ECO:0008006" key="3">
    <source>
        <dbReference type="Google" id="ProtNLM"/>
    </source>
</evidence>
<protein>
    <recommendedName>
        <fullName evidence="3">Mitochondrial glycoprotein</fullName>
    </recommendedName>
</protein>
<evidence type="ECO:0000313" key="2">
    <source>
        <dbReference type="Proteomes" id="UP001497522"/>
    </source>
</evidence>
<dbReference type="InterPro" id="IPR003428">
    <property type="entry name" value="MAM33"/>
</dbReference>
<dbReference type="InterPro" id="IPR036561">
    <property type="entry name" value="MAM33_sf"/>
</dbReference>
<dbReference type="PANTHER" id="PTHR10826:SF1">
    <property type="entry name" value="COMPLEMENT COMPONENT 1 Q SUBCOMPONENT-BINDING PROTEIN, MITOCHONDRIAL"/>
    <property type="match status" value="1"/>
</dbReference>
<sequence>MASRRGAGILRRAAVGWIQKPKAGQNLLECEGHTVPFLLCARRWVATTMGQEAAPQDAGLLMMLNSEIKNAKESHRQLKKFSRGPSKLFTVIDKPGMADMILTRQYSNEDIKLTCRFEPGNFKLDQDAEEEEEYMAFDGVTLNTVHLTVTITKAERHECLELTCCCEQDDLFVTTVNLLNTEGSKAQAFGPEISQLDGDLQNHFLKFLKARGIDNSLSNYLLGLLEDKYHREYTDWLENLASFIKK</sequence>
<dbReference type="Proteomes" id="UP001497522">
    <property type="component" value="Chromosome 2"/>
</dbReference>
<evidence type="ECO:0000313" key="1">
    <source>
        <dbReference type="EMBL" id="CAK9871994.1"/>
    </source>
</evidence>
<dbReference type="PANTHER" id="PTHR10826">
    <property type="entry name" value="COMPLEMENT COMPONENT 1"/>
    <property type="match status" value="1"/>
</dbReference>
<dbReference type="SUPFAM" id="SSF54529">
    <property type="entry name" value="Mitochondrial glycoprotein MAM33-like"/>
    <property type="match status" value="1"/>
</dbReference>
<organism evidence="1 2">
    <name type="scientific">Sphagnum jensenii</name>
    <dbReference type="NCBI Taxonomy" id="128206"/>
    <lineage>
        <taxon>Eukaryota</taxon>
        <taxon>Viridiplantae</taxon>
        <taxon>Streptophyta</taxon>
        <taxon>Embryophyta</taxon>
        <taxon>Bryophyta</taxon>
        <taxon>Sphagnophytina</taxon>
        <taxon>Sphagnopsida</taxon>
        <taxon>Sphagnales</taxon>
        <taxon>Sphagnaceae</taxon>
        <taxon>Sphagnum</taxon>
    </lineage>
</organism>
<gene>
    <name evidence="1" type="ORF">CSSPJE1EN2_LOCUS14591</name>
</gene>
<dbReference type="EMBL" id="OZ023703">
    <property type="protein sequence ID" value="CAK9871994.1"/>
    <property type="molecule type" value="Genomic_DNA"/>
</dbReference>
<accession>A0ABP1B9S0</accession>
<name>A0ABP1B9S0_9BRYO</name>
<keyword evidence="2" id="KW-1185">Reference proteome</keyword>
<reference evidence="1 2" key="1">
    <citation type="submission" date="2024-03" db="EMBL/GenBank/DDBJ databases">
        <authorList>
            <consortium name="ELIXIR-Norway"/>
            <consortium name="Elixir Norway"/>
        </authorList>
    </citation>
    <scope>NUCLEOTIDE SEQUENCE [LARGE SCALE GENOMIC DNA]</scope>
</reference>
<proteinExistence type="predicted"/>
<dbReference type="Pfam" id="PF02330">
    <property type="entry name" value="MAM33"/>
    <property type="match status" value="1"/>
</dbReference>
<dbReference type="Gene3D" id="3.10.280.10">
    <property type="entry name" value="Mitochondrial glycoprotein"/>
    <property type="match status" value="1"/>
</dbReference>